<sequence>MKFKNFVKMLGGEGTIYEAPNGDKWLGGIVGTFTMMKIPSFNTGIIAKNIKPMNFDLAQAVVAEPDCECTLTSARLEHPDDKAGEILRCFGCPMGAVEIKNKQFGLIERFNTTGIYCIDEEDGINILQILKRSGEDQEVEGIMFDYTFMRQEDESLWQ</sequence>
<dbReference type="Proteomes" id="UP001065549">
    <property type="component" value="Unassembled WGS sequence"/>
</dbReference>
<protein>
    <submittedName>
        <fullName evidence="1">Uncharacterized protein</fullName>
    </submittedName>
</protein>
<gene>
    <name evidence="1" type="ORF">OBO34_15435</name>
</gene>
<keyword evidence="2" id="KW-1185">Reference proteome</keyword>
<comment type="caution">
    <text evidence="1">The sequence shown here is derived from an EMBL/GenBank/DDBJ whole genome shotgun (WGS) entry which is preliminary data.</text>
</comment>
<proteinExistence type="predicted"/>
<evidence type="ECO:0000313" key="2">
    <source>
        <dbReference type="Proteomes" id="UP001065549"/>
    </source>
</evidence>
<dbReference type="EMBL" id="JAOSHN010000006">
    <property type="protein sequence ID" value="MCU7379738.1"/>
    <property type="molecule type" value="Genomic_DNA"/>
</dbReference>
<dbReference type="RefSeq" id="WP_269478639.1">
    <property type="nucleotide sequence ID" value="NZ_JAOSHN010000006.1"/>
</dbReference>
<dbReference type="AlphaFoldDB" id="A0A9J6QTU9"/>
<organism evidence="1 2">
    <name type="scientific">Hominibacterium faecale</name>
    <dbReference type="NCBI Taxonomy" id="2839743"/>
    <lineage>
        <taxon>Bacteria</taxon>
        <taxon>Bacillati</taxon>
        <taxon>Bacillota</taxon>
        <taxon>Clostridia</taxon>
        <taxon>Peptostreptococcales</taxon>
        <taxon>Anaerovoracaceae</taxon>
        <taxon>Hominibacterium</taxon>
    </lineage>
</organism>
<name>A0A9J6QTU9_9FIRM</name>
<accession>A0A9J6QTU9</accession>
<evidence type="ECO:0000313" key="1">
    <source>
        <dbReference type="EMBL" id="MCU7379738.1"/>
    </source>
</evidence>
<reference evidence="1" key="1">
    <citation type="submission" date="2022-09" db="EMBL/GenBank/DDBJ databases">
        <title>Culturomic study of gut microbiota in children with autism spectrum disorder.</title>
        <authorList>
            <person name="Efimov B.A."/>
            <person name="Chaplin A.V."/>
            <person name="Sokolova S.R."/>
            <person name="Pikina A.P."/>
            <person name="Korzhanova M."/>
            <person name="Belova V."/>
            <person name="Korostin D."/>
        </authorList>
    </citation>
    <scope>NUCLEOTIDE SEQUENCE</scope>
    <source>
        <strain evidence="1">ASD5510</strain>
    </source>
</reference>